<proteinExistence type="predicted"/>
<dbReference type="EMBL" id="JBHTKN010000002">
    <property type="protein sequence ID" value="MFD1041414.1"/>
    <property type="molecule type" value="Genomic_DNA"/>
</dbReference>
<evidence type="ECO:0000313" key="3">
    <source>
        <dbReference type="EMBL" id="MFD1041414.1"/>
    </source>
</evidence>
<feature type="domain" description="Cupin type-2" evidence="2">
    <location>
        <begin position="58"/>
        <end position="111"/>
    </location>
</feature>
<sequence>MTSKFPSAGEYSSERARFAACGVVDVRAIQAEVNEAYRNQVLLDVNDDCLRMAVFEGEYRWHHHPDTDELFLVVDGELHIEFAGGEEAILRPWQCLVVPAGVVHRTRAVGRTVNLTFERQGGQAVFVDPPSGGSTKTALLPGDTAFQQPTRGNPDGPP</sequence>
<dbReference type="PANTHER" id="PTHR36114:SF1">
    <property type="entry name" value="16.7 KDA PROTEIN IN WHIE LOCUS"/>
    <property type="match status" value="1"/>
</dbReference>
<name>A0ABW3LVN2_9GAMM</name>
<organism evidence="3 4">
    <name type="scientific">Pseudoxanthomonas kaohsiungensis</name>
    <dbReference type="NCBI Taxonomy" id="283923"/>
    <lineage>
        <taxon>Bacteria</taxon>
        <taxon>Pseudomonadati</taxon>
        <taxon>Pseudomonadota</taxon>
        <taxon>Gammaproteobacteria</taxon>
        <taxon>Lysobacterales</taxon>
        <taxon>Lysobacteraceae</taxon>
        <taxon>Pseudoxanthomonas</taxon>
    </lineage>
</organism>
<dbReference type="SUPFAM" id="SSF51182">
    <property type="entry name" value="RmlC-like cupins"/>
    <property type="match status" value="1"/>
</dbReference>
<evidence type="ECO:0000259" key="2">
    <source>
        <dbReference type="Pfam" id="PF07883"/>
    </source>
</evidence>
<dbReference type="InterPro" id="IPR013096">
    <property type="entry name" value="Cupin_2"/>
</dbReference>
<dbReference type="RefSeq" id="WP_162377939.1">
    <property type="nucleotide sequence ID" value="NZ_JBHTKN010000002.1"/>
</dbReference>
<evidence type="ECO:0000313" key="4">
    <source>
        <dbReference type="Proteomes" id="UP001597033"/>
    </source>
</evidence>
<dbReference type="InterPro" id="IPR052044">
    <property type="entry name" value="PKS_Associated_Protein"/>
</dbReference>
<comment type="caution">
    <text evidence="3">The sequence shown here is derived from an EMBL/GenBank/DDBJ whole genome shotgun (WGS) entry which is preliminary data.</text>
</comment>
<reference evidence="4" key="1">
    <citation type="journal article" date="2019" name="Int. J. Syst. Evol. Microbiol.">
        <title>The Global Catalogue of Microorganisms (GCM) 10K type strain sequencing project: providing services to taxonomists for standard genome sequencing and annotation.</title>
        <authorList>
            <consortium name="The Broad Institute Genomics Platform"/>
            <consortium name="The Broad Institute Genome Sequencing Center for Infectious Disease"/>
            <person name="Wu L."/>
            <person name="Ma J."/>
        </authorList>
    </citation>
    <scope>NUCLEOTIDE SEQUENCE [LARGE SCALE GENOMIC DNA]</scope>
    <source>
        <strain evidence="4">CCUG 55854</strain>
    </source>
</reference>
<dbReference type="CDD" id="cd02226">
    <property type="entry name" value="cupin_YdbB-like"/>
    <property type="match status" value="1"/>
</dbReference>
<dbReference type="Pfam" id="PF07883">
    <property type="entry name" value="Cupin_2"/>
    <property type="match status" value="1"/>
</dbReference>
<dbReference type="Proteomes" id="UP001597033">
    <property type="component" value="Unassembled WGS sequence"/>
</dbReference>
<feature type="region of interest" description="Disordered" evidence="1">
    <location>
        <begin position="129"/>
        <end position="158"/>
    </location>
</feature>
<evidence type="ECO:0000256" key="1">
    <source>
        <dbReference type="SAM" id="MobiDB-lite"/>
    </source>
</evidence>
<keyword evidence="4" id="KW-1185">Reference proteome</keyword>
<dbReference type="Gene3D" id="2.60.120.10">
    <property type="entry name" value="Jelly Rolls"/>
    <property type="match status" value="1"/>
</dbReference>
<accession>A0ABW3LVN2</accession>
<gene>
    <name evidence="3" type="ORF">ACFQ2N_03505</name>
</gene>
<protein>
    <submittedName>
        <fullName evidence="3">Cupin domain-containing protein</fullName>
    </submittedName>
</protein>
<dbReference type="PANTHER" id="PTHR36114">
    <property type="entry name" value="16.7 KDA PROTEIN IN WHIE LOCUS"/>
    <property type="match status" value="1"/>
</dbReference>
<dbReference type="InterPro" id="IPR014710">
    <property type="entry name" value="RmlC-like_jellyroll"/>
</dbReference>
<dbReference type="InterPro" id="IPR011051">
    <property type="entry name" value="RmlC_Cupin_sf"/>
</dbReference>